<dbReference type="PANTHER" id="PTHR42743:SF2">
    <property type="entry name" value="AMINODEOXYCHORISMATE LYASE"/>
    <property type="match status" value="1"/>
</dbReference>
<protein>
    <submittedName>
        <fullName evidence="2">Aminotransferase class IV family protein</fullName>
    </submittedName>
</protein>
<dbReference type="EMBL" id="CP098736">
    <property type="protein sequence ID" value="USE79880.1"/>
    <property type="molecule type" value="Genomic_DNA"/>
</dbReference>
<dbReference type="InterPro" id="IPR001544">
    <property type="entry name" value="Aminotrans_IV"/>
</dbReference>
<keyword evidence="2" id="KW-0808">Transferase</keyword>
<evidence type="ECO:0000256" key="1">
    <source>
        <dbReference type="ARBA" id="ARBA00009320"/>
    </source>
</evidence>
<keyword evidence="3" id="KW-1185">Reference proteome</keyword>
<comment type="similarity">
    <text evidence="1">Belongs to the class-IV pyridoxal-phosphate-dependent aminotransferase family.</text>
</comment>
<name>A0ABY4VSC1_9BURK</name>
<evidence type="ECO:0000313" key="3">
    <source>
        <dbReference type="Proteomes" id="UP001056648"/>
    </source>
</evidence>
<dbReference type="Gene3D" id="3.20.10.10">
    <property type="entry name" value="D-amino Acid Aminotransferase, subunit A, domain 2"/>
    <property type="match status" value="1"/>
</dbReference>
<dbReference type="InterPro" id="IPR043131">
    <property type="entry name" value="BCAT-like_N"/>
</dbReference>
<organism evidence="2 3">
    <name type="scientific">Cupriavidus gilardii</name>
    <dbReference type="NCBI Taxonomy" id="82541"/>
    <lineage>
        <taxon>Bacteria</taxon>
        <taxon>Pseudomonadati</taxon>
        <taxon>Pseudomonadota</taxon>
        <taxon>Betaproteobacteria</taxon>
        <taxon>Burkholderiales</taxon>
        <taxon>Burkholderiaceae</taxon>
        <taxon>Cupriavidus</taxon>
    </lineage>
</organism>
<dbReference type="PANTHER" id="PTHR42743">
    <property type="entry name" value="AMINO-ACID AMINOTRANSFERASE"/>
    <property type="match status" value="1"/>
</dbReference>
<dbReference type="Pfam" id="PF01063">
    <property type="entry name" value="Aminotran_4"/>
    <property type="match status" value="1"/>
</dbReference>
<dbReference type="GO" id="GO:0008483">
    <property type="term" value="F:transaminase activity"/>
    <property type="evidence" value="ECO:0007669"/>
    <property type="project" value="UniProtKB-KW"/>
</dbReference>
<dbReference type="InterPro" id="IPR036038">
    <property type="entry name" value="Aminotransferase-like"/>
</dbReference>
<reference evidence="2" key="1">
    <citation type="submission" date="2022-06" db="EMBL/GenBank/DDBJ databases">
        <title>Complete genome sequence and characterization of Cupriavidus gilardii QJ1 isolated from contaminating cells.</title>
        <authorList>
            <person name="Qi J."/>
        </authorList>
    </citation>
    <scope>NUCLEOTIDE SEQUENCE</scope>
    <source>
        <strain evidence="2">QJ1</strain>
    </source>
</reference>
<accession>A0ABY4VSC1</accession>
<keyword evidence="2" id="KW-0032">Aminotransferase</keyword>
<sequence>MPAEPNPQIAYLDGLPASAADLAPLAFAGYAHFTAMQVRDGRIRGLDLHLSRLRSASAALFGAALSDEQVRRQLRTALQAGPGDLSLTATVYSPEGEFTAHGTGTPRLLIRTGPPSSGPGGPLSLQAVQHERVLPAIKHVGEIAKTWYLRQAVAQGFDDAAFVDRQGRLSEGSIWNLAFWDGEAVVWPVAEMLTGTTMGIVRRQLDRLGIAQRTREIRLADLPSLSGAAVMNSWTPGVPARRIGPVAIADAPEFLALLHRAHRAEPAVAP</sequence>
<dbReference type="Proteomes" id="UP001056648">
    <property type="component" value="Chromosome 2"/>
</dbReference>
<dbReference type="SUPFAM" id="SSF56752">
    <property type="entry name" value="D-aminoacid aminotransferase-like PLP-dependent enzymes"/>
    <property type="match status" value="1"/>
</dbReference>
<dbReference type="RefSeq" id="WP_252253118.1">
    <property type="nucleotide sequence ID" value="NZ_CP098736.1"/>
</dbReference>
<dbReference type="InterPro" id="IPR050571">
    <property type="entry name" value="Class-IV_PLP-Dep_Aminotrnsfr"/>
</dbReference>
<dbReference type="Gene3D" id="3.30.470.10">
    <property type="match status" value="1"/>
</dbReference>
<proteinExistence type="inferred from homology"/>
<dbReference type="InterPro" id="IPR043132">
    <property type="entry name" value="BCAT-like_C"/>
</dbReference>
<evidence type="ECO:0000313" key="2">
    <source>
        <dbReference type="EMBL" id="USE79880.1"/>
    </source>
</evidence>
<gene>
    <name evidence="2" type="ORF">NDR89_25295</name>
</gene>
<dbReference type="NCBIfam" id="NF006734">
    <property type="entry name" value="PRK09266.1"/>
    <property type="match status" value="1"/>
</dbReference>